<accession>A0A6J7LJ22</accession>
<proteinExistence type="predicted"/>
<evidence type="ECO:0000313" key="1">
    <source>
        <dbReference type="EMBL" id="CAB4966713.1"/>
    </source>
</evidence>
<dbReference type="EMBL" id="CAFBNR010000075">
    <property type="protein sequence ID" value="CAB4966713.1"/>
    <property type="molecule type" value="Genomic_DNA"/>
</dbReference>
<name>A0A6J7LJ22_9ZZZZ</name>
<reference evidence="1" key="1">
    <citation type="submission" date="2020-05" db="EMBL/GenBank/DDBJ databases">
        <authorList>
            <person name="Chiriac C."/>
            <person name="Salcher M."/>
            <person name="Ghai R."/>
            <person name="Kavagutti S V."/>
        </authorList>
    </citation>
    <scope>NUCLEOTIDE SEQUENCE</scope>
</reference>
<sequence length="98" mass="11200">MGCSSLVVQVVISPPVPLTIEETQRGHPLYNARVRAPCRNPQKHNRFNSTHMNQAVFAFRRYEDSSLSYTGIDSHPKLRHYGLYDTVVGLVRNSKPQY</sequence>
<protein>
    <submittedName>
        <fullName evidence="1">Unannotated protein</fullName>
    </submittedName>
</protein>
<dbReference type="AlphaFoldDB" id="A0A6J7LJ22"/>
<gene>
    <name evidence="1" type="ORF">UFOPK3879_01244</name>
</gene>
<organism evidence="1">
    <name type="scientific">freshwater metagenome</name>
    <dbReference type="NCBI Taxonomy" id="449393"/>
    <lineage>
        <taxon>unclassified sequences</taxon>
        <taxon>metagenomes</taxon>
        <taxon>ecological metagenomes</taxon>
    </lineage>
</organism>